<name>A0A151TUJ2_CAJCA</name>
<proteinExistence type="predicted"/>
<dbReference type="EMBL" id="CM003605">
    <property type="protein sequence ID" value="KYP70696.1"/>
    <property type="molecule type" value="Genomic_DNA"/>
</dbReference>
<evidence type="ECO:0000313" key="2">
    <source>
        <dbReference type="Proteomes" id="UP000075243"/>
    </source>
</evidence>
<gene>
    <name evidence="1" type="ORF">KK1_009924</name>
</gene>
<dbReference type="Proteomes" id="UP000075243">
    <property type="component" value="Chromosome 3"/>
</dbReference>
<protein>
    <recommendedName>
        <fullName evidence="3">Reverse transcriptase Ty1/copia-type domain-containing protein</fullName>
    </recommendedName>
</protein>
<accession>A0A151TUJ2</accession>
<dbReference type="AlphaFoldDB" id="A0A151TUJ2"/>
<keyword evidence="2" id="KW-1185">Reference proteome</keyword>
<evidence type="ECO:0008006" key="3">
    <source>
        <dbReference type="Google" id="ProtNLM"/>
    </source>
</evidence>
<reference evidence="1 2" key="1">
    <citation type="journal article" date="2012" name="Nat. Biotechnol.">
        <title>Draft genome sequence of pigeonpea (Cajanus cajan), an orphan legume crop of resource-poor farmers.</title>
        <authorList>
            <person name="Varshney R.K."/>
            <person name="Chen W."/>
            <person name="Li Y."/>
            <person name="Bharti A.K."/>
            <person name="Saxena R.K."/>
            <person name="Schlueter J.A."/>
            <person name="Donoghue M.T."/>
            <person name="Azam S."/>
            <person name="Fan G."/>
            <person name="Whaley A.M."/>
            <person name="Farmer A.D."/>
            <person name="Sheridan J."/>
            <person name="Iwata A."/>
            <person name="Tuteja R."/>
            <person name="Penmetsa R.V."/>
            <person name="Wu W."/>
            <person name="Upadhyaya H.D."/>
            <person name="Yang S.P."/>
            <person name="Shah T."/>
            <person name="Saxena K.B."/>
            <person name="Michael T."/>
            <person name="McCombie W.R."/>
            <person name="Yang B."/>
            <person name="Zhang G."/>
            <person name="Yang H."/>
            <person name="Wang J."/>
            <person name="Spillane C."/>
            <person name="Cook D.R."/>
            <person name="May G.D."/>
            <person name="Xu X."/>
            <person name="Jackson S.A."/>
        </authorList>
    </citation>
    <scope>NUCLEOTIDE SEQUENCE [LARGE SCALE GENOMIC DNA]</scope>
    <source>
        <strain evidence="2">cv. Asha</strain>
    </source>
</reference>
<evidence type="ECO:0000313" key="1">
    <source>
        <dbReference type="EMBL" id="KYP70696.1"/>
    </source>
</evidence>
<sequence>MSTFIDALSQQSSLINMDTPHYFLGIEHMHNTYGLFLSQHKFIKDILKKFDMTEAKPSPTPLTPIVTLTINDDTPTIYATQYRSIIGSLQYLILTILDLSFSIN</sequence>
<dbReference type="Gramene" id="C.cajan_09651.t">
    <property type="protein sequence ID" value="C.cajan_09651.t.cds1"/>
    <property type="gene ID" value="C.cajan_09651"/>
</dbReference>
<organism evidence="1 2">
    <name type="scientific">Cajanus cajan</name>
    <name type="common">Pigeon pea</name>
    <name type="synonym">Cajanus indicus</name>
    <dbReference type="NCBI Taxonomy" id="3821"/>
    <lineage>
        <taxon>Eukaryota</taxon>
        <taxon>Viridiplantae</taxon>
        <taxon>Streptophyta</taxon>
        <taxon>Embryophyta</taxon>
        <taxon>Tracheophyta</taxon>
        <taxon>Spermatophyta</taxon>
        <taxon>Magnoliopsida</taxon>
        <taxon>eudicotyledons</taxon>
        <taxon>Gunneridae</taxon>
        <taxon>Pentapetalae</taxon>
        <taxon>rosids</taxon>
        <taxon>fabids</taxon>
        <taxon>Fabales</taxon>
        <taxon>Fabaceae</taxon>
        <taxon>Papilionoideae</taxon>
        <taxon>50 kb inversion clade</taxon>
        <taxon>NPAAA clade</taxon>
        <taxon>indigoferoid/millettioid clade</taxon>
        <taxon>Phaseoleae</taxon>
        <taxon>Cajanus</taxon>
    </lineage>
</organism>